<proteinExistence type="predicted"/>
<dbReference type="PANTHER" id="PTHR46796:SF12">
    <property type="entry name" value="HTH-TYPE DNA-BINDING TRANSCRIPTIONAL ACTIVATOR EUTR"/>
    <property type="match status" value="1"/>
</dbReference>
<dbReference type="Pfam" id="PF12833">
    <property type="entry name" value="HTH_18"/>
    <property type="match status" value="1"/>
</dbReference>
<dbReference type="Proteomes" id="UP001064933">
    <property type="component" value="Chromosome"/>
</dbReference>
<keyword evidence="1" id="KW-0805">Transcription regulation</keyword>
<dbReference type="InterPro" id="IPR018060">
    <property type="entry name" value="HTH_AraC"/>
</dbReference>
<keyword evidence="3" id="KW-0804">Transcription</keyword>
<evidence type="ECO:0000313" key="6">
    <source>
        <dbReference type="Proteomes" id="UP001064933"/>
    </source>
</evidence>
<dbReference type="SMART" id="SM00342">
    <property type="entry name" value="HTH_ARAC"/>
    <property type="match status" value="1"/>
</dbReference>
<dbReference type="RefSeq" id="WP_261758088.1">
    <property type="nucleotide sequence ID" value="NZ_CP104562.2"/>
</dbReference>
<dbReference type="Gene3D" id="1.10.10.60">
    <property type="entry name" value="Homeodomain-like"/>
    <property type="match status" value="1"/>
</dbReference>
<evidence type="ECO:0000313" key="5">
    <source>
        <dbReference type="EMBL" id="UXH78302.1"/>
    </source>
</evidence>
<dbReference type="InterPro" id="IPR011990">
    <property type="entry name" value="TPR-like_helical_dom_sf"/>
</dbReference>
<dbReference type="InterPro" id="IPR050204">
    <property type="entry name" value="AraC_XylS_family_regulators"/>
</dbReference>
<gene>
    <name evidence="5" type="ORF">N4261_25695</name>
</gene>
<name>A0ABY6B034_9BURK</name>
<reference evidence="5" key="1">
    <citation type="submission" date="2022-10" db="EMBL/GenBank/DDBJ databases">
        <title>Characterization and whole genome sequencing of a new Roseateles species, isolated from fresh water.</title>
        <authorList>
            <person name="Guliayeva D.Y."/>
            <person name="Akhremchuk A.E."/>
            <person name="Sikolenko M.A."/>
            <person name="Valentovich L.N."/>
            <person name="Sidarenka A.V."/>
        </authorList>
    </citation>
    <scope>NUCLEOTIDE SEQUENCE</scope>
    <source>
        <strain evidence="5">BIM B-1768</strain>
    </source>
</reference>
<evidence type="ECO:0000256" key="1">
    <source>
        <dbReference type="ARBA" id="ARBA00023015"/>
    </source>
</evidence>
<evidence type="ECO:0000256" key="3">
    <source>
        <dbReference type="ARBA" id="ARBA00023163"/>
    </source>
</evidence>
<keyword evidence="2" id="KW-0238">DNA-binding</keyword>
<dbReference type="PANTHER" id="PTHR46796">
    <property type="entry name" value="HTH-TYPE TRANSCRIPTIONAL ACTIVATOR RHAS-RELATED"/>
    <property type="match status" value="1"/>
</dbReference>
<dbReference type="PROSITE" id="PS00041">
    <property type="entry name" value="HTH_ARAC_FAMILY_1"/>
    <property type="match status" value="1"/>
</dbReference>
<accession>A0ABY6B034</accession>
<protein>
    <submittedName>
        <fullName evidence="5">Helix-turn-helix transcriptional regulator</fullName>
    </submittedName>
</protein>
<sequence>MMLLALSGIRLDAQDADVARAVWRGDVQEALHLGLGRLDRVASGERDRLAVLGQVLVQALLVAGREEQAEELVQKQLRLFEGMPRSQVRWMSSMDRGFLFLHLNKPGRAAETFNVVADAEDAPVALRIEALAGLAKAMQAVGEHRRATRTLAHAVNLAASSTPVVQRLLEAIGLELRTARWLRQFDDLGGSACDGAMERVTATTLRASAATLQSMPGVVQRLHFLAALMEPGLGQPGGTAEVFDILRWCRERRLVQMEERGRVEAALALLEQGNGHAASELLGSLGVDDVRQQHHRHAIELRYCASRLHAMQGRHADALRCYRQHAQLTLTRLRSELTRVPYSRFLEHQERAEQSDADQLRLPLRYRRAYQFILDQLHDKTLSVRRIAAEIDVTERALQMAFRTHLGLTPAEVIRRLRMTCIRTELQHLSGRESVLSVASRWGMANRSTLAQNYRQQFGETPTATSALISLAEGASRIDLRDRAIDRIADRV</sequence>
<dbReference type="InterPro" id="IPR018062">
    <property type="entry name" value="HTH_AraC-typ_CS"/>
</dbReference>
<dbReference type="SUPFAM" id="SSF48452">
    <property type="entry name" value="TPR-like"/>
    <property type="match status" value="1"/>
</dbReference>
<keyword evidence="6" id="KW-1185">Reference proteome</keyword>
<evidence type="ECO:0000256" key="2">
    <source>
        <dbReference type="ARBA" id="ARBA00023125"/>
    </source>
</evidence>
<feature type="domain" description="HTH araC/xylS-type" evidence="4">
    <location>
        <begin position="367"/>
        <end position="468"/>
    </location>
</feature>
<organism evidence="5 6">
    <name type="scientific">Roseateles amylovorans</name>
    <dbReference type="NCBI Taxonomy" id="2978473"/>
    <lineage>
        <taxon>Bacteria</taxon>
        <taxon>Pseudomonadati</taxon>
        <taxon>Pseudomonadota</taxon>
        <taxon>Betaproteobacteria</taxon>
        <taxon>Burkholderiales</taxon>
        <taxon>Sphaerotilaceae</taxon>
        <taxon>Roseateles</taxon>
    </lineage>
</organism>
<dbReference type="PROSITE" id="PS01124">
    <property type="entry name" value="HTH_ARAC_FAMILY_2"/>
    <property type="match status" value="1"/>
</dbReference>
<evidence type="ECO:0000259" key="4">
    <source>
        <dbReference type="PROSITE" id="PS01124"/>
    </source>
</evidence>
<dbReference type="EMBL" id="CP104562">
    <property type="protein sequence ID" value="UXH78302.1"/>
    <property type="molecule type" value="Genomic_DNA"/>
</dbReference>